<dbReference type="Gene3D" id="3.40.50.720">
    <property type="entry name" value="NAD(P)-binding Rossmann-like Domain"/>
    <property type="match status" value="1"/>
</dbReference>
<gene>
    <name evidence="4" type="ORF">GCM10019016_125920</name>
</gene>
<organism evidence="4 5">
    <name type="scientific">Streptomyces prasinosporus</name>
    <dbReference type="NCBI Taxonomy" id="68256"/>
    <lineage>
        <taxon>Bacteria</taxon>
        <taxon>Bacillati</taxon>
        <taxon>Actinomycetota</taxon>
        <taxon>Actinomycetes</taxon>
        <taxon>Kitasatosporales</taxon>
        <taxon>Streptomycetaceae</taxon>
        <taxon>Streptomyces</taxon>
        <taxon>Streptomyces albogriseolus group</taxon>
    </lineage>
</organism>
<reference evidence="5" key="1">
    <citation type="journal article" date="2019" name="Int. J. Syst. Evol. Microbiol.">
        <title>The Global Catalogue of Microorganisms (GCM) 10K type strain sequencing project: providing services to taxonomists for standard genome sequencing and annotation.</title>
        <authorList>
            <consortium name="The Broad Institute Genomics Platform"/>
            <consortium name="The Broad Institute Genome Sequencing Center for Infectious Disease"/>
            <person name="Wu L."/>
            <person name="Ma J."/>
        </authorList>
    </citation>
    <scope>NUCLEOTIDE SEQUENCE [LARGE SCALE GENOMIC DNA]</scope>
    <source>
        <strain evidence="5">JCM 4816</strain>
    </source>
</reference>
<evidence type="ECO:0000313" key="5">
    <source>
        <dbReference type="Proteomes" id="UP001501455"/>
    </source>
</evidence>
<name>A0ABP6UEU9_9ACTN</name>
<dbReference type="EMBL" id="BAAAXF010000082">
    <property type="protein sequence ID" value="GAA3505479.1"/>
    <property type="molecule type" value="Genomic_DNA"/>
</dbReference>
<dbReference type="PRINTS" id="PR00081">
    <property type="entry name" value="GDHRDH"/>
</dbReference>
<accession>A0ABP6UEU9</accession>
<dbReference type="SUPFAM" id="SSF51735">
    <property type="entry name" value="NAD(P)-binding Rossmann-fold domains"/>
    <property type="match status" value="1"/>
</dbReference>
<dbReference type="InterPro" id="IPR051911">
    <property type="entry name" value="SDR_oxidoreductase"/>
</dbReference>
<dbReference type="PANTHER" id="PTHR43976">
    <property type="entry name" value="SHORT CHAIN DEHYDROGENASE"/>
    <property type="match status" value="1"/>
</dbReference>
<dbReference type="Proteomes" id="UP001501455">
    <property type="component" value="Unassembled WGS sequence"/>
</dbReference>
<dbReference type="PANTHER" id="PTHR43976:SF16">
    <property type="entry name" value="SHORT-CHAIN DEHYDROGENASE_REDUCTASE FAMILY PROTEIN"/>
    <property type="match status" value="1"/>
</dbReference>
<comment type="caution">
    <text evidence="4">The sequence shown here is derived from an EMBL/GenBank/DDBJ whole genome shotgun (WGS) entry which is preliminary data.</text>
</comment>
<protein>
    <submittedName>
        <fullName evidence="4">Oxidoreductase</fullName>
    </submittedName>
</protein>
<dbReference type="InterPro" id="IPR002347">
    <property type="entry name" value="SDR_fam"/>
</dbReference>
<evidence type="ECO:0000256" key="1">
    <source>
        <dbReference type="ARBA" id="ARBA00006484"/>
    </source>
</evidence>
<proteinExistence type="inferred from homology"/>
<evidence type="ECO:0000256" key="2">
    <source>
        <dbReference type="ARBA" id="ARBA00023002"/>
    </source>
</evidence>
<dbReference type="CDD" id="cd05374">
    <property type="entry name" value="17beta-HSD-like_SDR_c"/>
    <property type="match status" value="1"/>
</dbReference>
<dbReference type="Pfam" id="PF00106">
    <property type="entry name" value="adh_short"/>
    <property type="match status" value="1"/>
</dbReference>
<sequence>MEWVPVACGARDDMAPACAGGGAVRCLPGVTPDGREYIVSPTTWFITGASSGLGHALAQHVLERGHRVVATAPVVAPMAGLADRHPHECLVLQLDVTDGRRCAEAVREAEEWSGGIDVLVNNAGIDFIGALEEQQESDYRAVFEVNFFGAVTLTRAVLPAMRARRRGTIVNISSMDGLASLPGNGFHSASKFALEGFTEALWQEIEPLGLRALLIQPGSFRTGIETRTRASGAPISDYAVTAGAFRAIMNKVTPDMFPGDPARGAAVIFDEALSPTPRHWVVLGSDAQRRIGVKLDQLRAEYEAGKDVALSTDFPGSGEYAML</sequence>
<comment type="similarity">
    <text evidence="1 3">Belongs to the short-chain dehydrogenases/reductases (SDR) family.</text>
</comment>
<dbReference type="InterPro" id="IPR036291">
    <property type="entry name" value="NAD(P)-bd_dom_sf"/>
</dbReference>
<keyword evidence="2" id="KW-0560">Oxidoreductase</keyword>
<evidence type="ECO:0000313" key="4">
    <source>
        <dbReference type="EMBL" id="GAA3505479.1"/>
    </source>
</evidence>
<dbReference type="PRINTS" id="PR00080">
    <property type="entry name" value="SDRFAMILY"/>
</dbReference>
<evidence type="ECO:0000256" key="3">
    <source>
        <dbReference type="RuleBase" id="RU000363"/>
    </source>
</evidence>
<keyword evidence="5" id="KW-1185">Reference proteome</keyword>